<evidence type="ECO:0000313" key="3">
    <source>
        <dbReference type="EMBL" id="RAX09724.1"/>
    </source>
</evidence>
<sequence>MKQIYKMVFVGFTINVLICLASLVATRALYASYDDLSYQLQSVVDKLFIVDKVLQVFIFLQIVNLFIIIKMPKYAKISSFIVSCVFPLGVVYFIGCLLSIQRVALSSFAECENNNTVPDSAVCFLRDEYRYKALIWSGGAILLLIKGLSSTCITMAVMHYVSYRKIKDRYFFAEKENGFLLTPTTFSKTIFLPYGCIEQVEQRKNKVIVSVKLKGKIDIVCSTKFIDRAELEKVVNTLSLAASNNQGDKQ</sequence>
<name>A0A329WYR1_9GAMM</name>
<gene>
    <name evidence="3" type="ORF">CKY02_16705</name>
    <name evidence="2" type="ORF">GPY48_22225</name>
</gene>
<feature type="transmembrane region" description="Helical" evidence="1">
    <location>
        <begin position="7"/>
        <end position="29"/>
    </location>
</feature>
<evidence type="ECO:0000313" key="5">
    <source>
        <dbReference type="Proteomes" id="UP000466619"/>
    </source>
</evidence>
<dbReference type="RefSeq" id="WP_112896194.1">
    <property type="nucleotide sequence ID" value="NZ_CAWNYH010000035.1"/>
</dbReference>
<dbReference type="Proteomes" id="UP000250919">
    <property type="component" value="Unassembled WGS sequence"/>
</dbReference>
<reference evidence="3 4" key="2">
    <citation type="journal article" date="2018" name="Int. J. Syst. Evol. Microbiol.">
        <title>Whole-genome-based revisit of Photorhabdus phylogeny: proposal for the elevation of most Photorhabdus subspecies to the species level and description of one novel species Photorhabdus bodei sp. nov., and one novel subspecies Photorhabdus laumondii subsp. clarkei subsp. nov.</title>
        <authorList>
            <person name="Machado R.A.R."/>
            <person name="Wuthrich D."/>
            <person name="Kuhnert P."/>
            <person name="Arce C.C.M."/>
            <person name="Thonen L."/>
            <person name="Ruiz C."/>
            <person name="Zhang X."/>
            <person name="Robert C.A.M."/>
            <person name="Karimi J."/>
            <person name="Kamali S."/>
            <person name="Ma J."/>
            <person name="Bruggmann R."/>
            <person name="Erb M."/>
        </authorList>
    </citation>
    <scope>NUCLEOTIDE SEQUENCE [LARGE SCALE GENOMIC DNA]</scope>
    <source>
        <strain evidence="3 4">LJ24-63</strain>
    </source>
</reference>
<feature type="transmembrane region" description="Helical" evidence="1">
    <location>
        <begin position="49"/>
        <end position="68"/>
    </location>
</feature>
<keyword evidence="5" id="KW-1185">Reference proteome</keyword>
<feature type="transmembrane region" description="Helical" evidence="1">
    <location>
        <begin position="80"/>
        <end position="100"/>
    </location>
</feature>
<comment type="caution">
    <text evidence="3">The sequence shown here is derived from an EMBL/GenBank/DDBJ whole genome shotgun (WGS) entry which is preliminary data.</text>
</comment>
<keyword evidence="1" id="KW-0812">Transmembrane</keyword>
<reference evidence="2 5" key="3">
    <citation type="submission" date="2019-12" db="EMBL/GenBank/DDBJ databases">
        <title>Engineering Photorhabdus to improve their lethality against agricultural pests.</title>
        <authorList>
            <person name="Machado R.A.R."/>
        </authorList>
    </citation>
    <scope>NUCLEOTIDE SEQUENCE [LARGE SCALE GENOMIC DNA]</scope>
    <source>
        <strain evidence="2 5">M-CN4</strain>
    </source>
</reference>
<feature type="transmembrane region" description="Helical" evidence="1">
    <location>
        <begin position="134"/>
        <end position="161"/>
    </location>
</feature>
<protein>
    <submittedName>
        <fullName evidence="3">Uncharacterized protein</fullName>
    </submittedName>
</protein>
<evidence type="ECO:0000313" key="4">
    <source>
        <dbReference type="Proteomes" id="UP000250919"/>
    </source>
</evidence>
<accession>A0A329WYR1</accession>
<organism evidence="3 4">
    <name type="scientific">Photorhabdus bodei</name>
    <dbReference type="NCBI Taxonomy" id="2029681"/>
    <lineage>
        <taxon>Bacteria</taxon>
        <taxon>Pseudomonadati</taxon>
        <taxon>Pseudomonadota</taxon>
        <taxon>Gammaproteobacteria</taxon>
        <taxon>Enterobacterales</taxon>
        <taxon>Morganellaceae</taxon>
        <taxon>Photorhabdus</taxon>
    </lineage>
</organism>
<keyword evidence="1" id="KW-0472">Membrane</keyword>
<dbReference type="EMBL" id="WSFC01000084">
    <property type="protein sequence ID" value="NDL05770.1"/>
    <property type="molecule type" value="Genomic_DNA"/>
</dbReference>
<dbReference type="Proteomes" id="UP000466619">
    <property type="component" value="Unassembled WGS sequence"/>
</dbReference>
<reference evidence="3" key="1">
    <citation type="submission" date="2017-08" db="EMBL/GenBank/DDBJ databases">
        <authorList>
            <person name="de Groot N.N."/>
        </authorList>
    </citation>
    <scope>NUCLEOTIDE SEQUENCE</scope>
    <source>
        <strain evidence="3">LJ24-63</strain>
    </source>
</reference>
<dbReference type="AlphaFoldDB" id="A0A329WYR1"/>
<dbReference type="GeneID" id="88807477"/>
<proteinExistence type="predicted"/>
<evidence type="ECO:0000256" key="1">
    <source>
        <dbReference type="SAM" id="Phobius"/>
    </source>
</evidence>
<dbReference type="EMBL" id="NSCM01000035">
    <property type="protein sequence ID" value="RAX09724.1"/>
    <property type="molecule type" value="Genomic_DNA"/>
</dbReference>
<evidence type="ECO:0000313" key="2">
    <source>
        <dbReference type="EMBL" id="NDL05770.1"/>
    </source>
</evidence>
<keyword evidence="1" id="KW-1133">Transmembrane helix</keyword>